<feature type="domain" description="AB hydrolase-1" evidence="2">
    <location>
        <begin position="23"/>
        <end position="240"/>
    </location>
</feature>
<dbReference type="Pfam" id="PF12697">
    <property type="entry name" value="Abhydrolase_6"/>
    <property type="match status" value="1"/>
</dbReference>
<keyword evidence="1" id="KW-0378">Hydrolase</keyword>
<dbReference type="PATRIC" id="fig|47853.6.peg.5688"/>
<comment type="caution">
    <text evidence="3">The sequence shown here is derived from an EMBL/GenBank/DDBJ whole genome shotgun (WGS) entry which is preliminary data.</text>
</comment>
<gene>
    <name evidence="3" type="ORF">TK50_27140</name>
</gene>
<protein>
    <recommendedName>
        <fullName evidence="2">AB hydrolase-1 domain-containing protein</fullName>
    </recommendedName>
</protein>
<dbReference type="GO" id="GO:0016787">
    <property type="term" value="F:hydrolase activity"/>
    <property type="evidence" value="ECO:0007669"/>
    <property type="project" value="UniProtKB-KW"/>
</dbReference>
<proteinExistence type="predicted"/>
<dbReference type="RefSeq" id="WP_052503947.1">
    <property type="nucleotide sequence ID" value="NZ_JXSX01000003.1"/>
</dbReference>
<dbReference type="OrthoDB" id="63519at2"/>
<evidence type="ECO:0000313" key="3">
    <source>
        <dbReference type="EMBL" id="KIR61349.1"/>
    </source>
</evidence>
<evidence type="ECO:0000313" key="4">
    <source>
        <dbReference type="Proteomes" id="UP000032254"/>
    </source>
</evidence>
<sequence length="249" mass="26670">MPDTERDLPALHHRDTGAGEPTLLLVHGWGGDLRVWDPIRFPGHRTVAVDLRGHGRSPAPPDGYRPPDLAGDLARLLTRLGIGPVVAVGHSMGAQVVTALAVEHPALVSALVVIDPAYGADDEEAVSFHDRLARIRAGGARAALDPAVPLPPGVPEQMLATPGPVLAACYAGLYTDPGAFGHRPATEAYLRRRTQPVLCLRALAEPARWEAAQPAPPGSRVVVWPGTGHFLHLEHPDRTSRLITDWLHR</sequence>
<dbReference type="PANTHER" id="PTHR43798">
    <property type="entry name" value="MONOACYLGLYCEROL LIPASE"/>
    <property type="match status" value="1"/>
</dbReference>
<dbReference type="EMBL" id="JXSX01000003">
    <property type="protein sequence ID" value="KIR61349.1"/>
    <property type="molecule type" value="Genomic_DNA"/>
</dbReference>
<accession>A0A0D0WRJ8</accession>
<name>A0A0D0WRJ8_9ACTN</name>
<dbReference type="SUPFAM" id="SSF53474">
    <property type="entry name" value="alpha/beta-Hydrolases"/>
    <property type="match status" value="1"/>
</dbReference>
<dbReference type="PANTHER" id="PTHR43798:SF31">
    <property type="entry name" value="AB HYDROLASE SUPERFAMILY PROTEIN YCLE"/>
    <property type="match status" value="1"/>
</dbReference>
<dbReference type="InterPro" id="IPR000073">
    <property type="entry name" value="AB_hydrolase_1"/>
</dbReference>
<dbReference type="GO" id="GO:0016020">
    <property type="term" value="C:membrane"/>
    <property type="evidence" value="ECO:0007669"/>
    <property type="project" value="TreeGrafter"/>
</dbReference>
<dbReference type="Gene3D" id="3.40.50.1820">
    <property type="entry name" value="alpha/beta hydrolase"/>
    <property type="match status" value="1"/>
</dbReference>
<dbReference type="GeneID" id="301307697"/>
<dbReference type="Proteomes" id="UP000032254">
    <property type="component" value="Unassembled WGS sequence"/>
</dbReference>
<evidence type="ECO:0000256" key="1">
    <source>
        <dbReference type="ARBA" id="ARBA00022801"/>
    </source>
</evidence>
<dbReference type="InterPro" id="IPR050266">
    <property type="entry name" value="AB_hydrolase_sf"/>
</dbReference>
<dbReference type="PRINTS" id="PR00111">
    <property type="entry name" value="ABHYDROLASE"/>
</dbReference>
<keyword evidence="4" id="KW-1185">Reference proteome</keyword>
<dbReference type="InterPro" id="IPR029058">
    <property type="entry name" value="AB_hydrolase_fold"/>
</dbReference>
<organism evidence="3 4">
    <name type="scientific">Micromonospora haikouensis</name>
    <dbReference type="NCBI Taxonomy" id="686309"/>
    <lineage>
        <taxon>Bacteria</taxon>
        <taxon>Bacillati</taxon>
        <taxon>Actinomycetota</taxon>
        <taxon>Actinomycetes</taxon>
        <taxon>Micromonosporales</taxon>
        <taxon>Micromonosporaceae</taxon>
        <taxon>Micromonospora</taxon>
    </lineage>
</organism>
<reference evidence="3 4" key="1">
    <citation type="submission" date="2015-01" db="EMBL/GenBank/DDBJ databases">
        <title>Sequencing and annotation of Micromonospora carbonacea strain JXNU-1 genome.</title>
        <authorList>
            <person name="Long Z."/>
            <person name="Huang Y."/>
            <person name="Jiang Y."/>
        </authorList>
    </citation>
    <scope>NUCLEOTIDE SEQUENCE [LARGE SCALE GENOMIC DNA]</scope>
    <source>
        <strain evidence="3 4">JXNU-1</strain>
    </source>
</reference>
<dbReference type="AlphaFoldDB" id="A0A0D0WRJ8"/>
<evidence type="ECO:0000259" key="2">
    <source>
        <dbReference type="Pfam" id="PF12697"/>
    </source>
</evidence>